<evidence type="ECO:0000313" key="3">
    <source>
        <dbReference type="Proteomes" id="UP000240481"/>
    </source>
</evidence>
<comment type="caution">
    <text evidence="2">The sequence shown here is derived from an EMBL/GenBank/DDBJ whole genome shotgun (WGS) entry which is preliminary data.</text>
</comment>
<keyword evidence="1" id="KW-0472">Membrane</keyword>
<proteinExistence type="predicted"/>
<dbReference type="EMBL" id="PYLZ01000019">
    <property type="protein sequence ID" value="PSW19702.1"/>
    <property type="molecule type" value="Genomic_DNA"/>
</dbReference>
<feature type="transmembrane region" description="Helical" evidence="1">
    <location>
        <begin position="92"/>
        <end position="117"/>
    </location>
</feature>
<keyword evidence="1" id="KW-0812">Transmembrane</keyword>
<keyword evidence="1" id="KW-1133">Transmembrane helix</keyword>
<feature type="transmembrane region" description="Helical" evidence="1">
    <location>
        <begin position="145"/>
        <end position="177"/>
    </location>
</feature>
<accession>A0A0J8V700</accession>
<dbReference type="Proteomes" id="UP000240481">
    <property type="component" value="Unassembled WGS sequence"/>
</dbReference>
<evidence type="ECO:0000313" key="2">
    <source>
        <dbReference type="EMBL" id="PSW19702.1"/>
    </source>
</evidence>
<keyword evidence="3" id="KW-1185">Reference proteome</keyword>
<sequence length="298" mass="34776">MKPNFLSYQITDEFIEAVKSDPTVKTTDEFFRSQFNKVELENSELNWDAPYYGPHKYLREIAGIFGFLFMYGIGGFLKEDWGNVIPSLDGMFFLSLIPALMAGYVAWSTFAEFLYFYRFNNEFIAVKRYKNEPEFSFKIARLVGWLGSITCIILALFLGPIIFIGAGGFALMSFYLINIKRDIYYLIAPYNSILYINYIKKSDEIYILFKKQVFNDDGIHIKAYEYTTSIQLYLNGRPKEEIINFINERVGYEVEYLESDSEEDSPNLHKKSRELGTPLNRVTINKETLEMTHDVFTK</sequence>
<feature type="transmembrane region" description="Helical" evidence="1">
    <location>
        <begin position="57"/>
        <end position="77"/>
    </location>
</feature>
<reference evidence="2 3" key="1">
    <citation type="submission" date="2018-01" db="EMBL/GenBank/DDBJ databases">
        <title>Whole genome sequencing of Histamine producing bacteria.</title>
        <authorList>
            <person name="Butler K."/>
        </authorList>
    </citation>
    <scope>NUCLEOTIDE SEQUENCE [LARGE SCALE GENOMIC DNA]</scope>
    <source>
        <strain evidence="2 3">DSM 24669</strain>
    </source>
</reference>
<dbReference type="AlphaFoldDB" id="A0A0J8V700"/>
<name>A0A0J8V700_9GAMM</name>
<gene>
    <name evidence="2" type="ORF">C9I94_23115</name>
</gene>
<protein>
    <submittedName>
        <fullName evidence="2">Uncharacterized protein</fullName>
    </submittedName>
</protein>
<evidence type="ECO:0000256" key="1">
    <source>
        <dbReference type="SAM" id="Phobius"/>
    </source>
</evidence>
<organism evidence="2 3">
    <name type="scientific">Photobacterium swingsii</name>
    <dbReference type="NCBI Taxonomy" id="680026"/>
    <lineage>
        <taxon>Bacteria</taxon>
        <taxon>Pseudomonadati</taxon>
        <taxon>Pseudomonadota</taxon>
        <taxon>Gammaproteobacteria</taxon>
        <taxon>Vibrionales</taxon>
        <taxon>Vibrionaceae</taxon>
        <taxon>Photobacterium</taxon>
    </lineage>
</organism>
<dbReference type="RefSeq" id="WP_048900302.1">
    <property type="nucleotide sequence ID" value="NZ_AP024853.1"/>
</dbReference>